<keyword evidence="3" id="KW-1185">Reference proteome</keyword>
<gene>
    <name evidence="2" type="ORF">SAMN04488568_10623</name>
</gene>
<protein>
    <submittedName>
        <fullName evidence="2">Uncharacterized protein</fullName>
    </submittedName>
</protein>
<accession>A0A1G9R149</accession>
<dbReference type="Proteomes" id="UP000199759">
    <property type="component" value="Unassembled WGS sequence"/>
</dbReference>
<keyword evidence="1" id="KW-0732">Signal</keyword>
<evidence type="ECO:0000313" key="2">
    <source>
        <dbReference type="EMBL" id="SDM16964.1"/>
    </source>
</evidence>
<evidence type="ECO:0000256" key="1">
    <source>
        <dbReference type="SAM" id="SignalP"/>
    </source>
</evidence>
<dbReference type="RefSeq" id="WP_091768750.1">
    <property type="nucleotide sequence ID" value="NZ_FNHG01000006.1"/>
</dbReference>
<feature type="signal peptide" evidence="1">
    <location>
        <begin position="1"/>
        <end position="20"/>
    </location>
</feature>
<feature type="chain" id="PRO_5011764612" evidence="1">
    <location>
        <begin position="21"/>
        <end position="230"/>
    </location>
</feature>
<organism evidence="2 3">
    <name type="scientific">Maricaulis salignorans</name>
    <dbReference type="NCBI Taxonomy" id="144026"/>
    <lineage>
        <taxon>Bacteria</taxon>
        <taxon>Pseudomonadati</taxon>
        <taxon>Pseudomonadota</taxon>
        <taxon>Alphaproteobacteria</taxon>
        <taxon>Maricaulales</taxon>
        <taxon>Maricaulaceae</taxon>
        <taxon>Maricaulis</taxon>
    </lineage>
</organism>
<dbReference type="OrthoDB" id="9997138at2"/>
<proteinExistence type="predicted"/>
<sequence length="230" mass="24258">MKRLLALMLAVAAATPVALAQPQTEPRLAGGPERICSAAEIRQALDGSYTGSPCRFTEMPDGLEAVPAGAVALRAGNRPAMTAPTVSLQSASHSQPVLARPAQVSPEQVWPVSYSANMPNTQPPAVSQRYQGATVTTSQQPVPASGRSVHQRAPQAETVRLGDDFFVGTLVGGVERPFAPVYSYRGVILIAADGRVRAGHAGLGHRARQVRALDHRTAPVPHVAPRRAYP</sequence>
<name>A0A1G9R149_9PROT</name>
<evidence type="ECO:0000313" key="3">
    <source>
        <dbReference type="Proteomes" id="UP000199759"/>
    </source>
</evidence>
<reference evidence="2 3" key="1">
    <citation type="submission" date="2016-10" db="EMBL/GenBank/DDBJ databases">
        <authorList>
            <person name="de Groot N.N."/>
        </authorList>
    </citation>
    <scope>NUCLEOTIDE SEQUENCE [LARGE SCALE GENOMIC DNA]</scope>
    <source>
        <strain evidence="2 3">DSM 16077</strain>
    </source>
</reference>
<dbReference type="EMBL" id="FNHG01000006">
    <property type="protein sequence ID" value="SDM16964.1"/>
    <property type="molecule type" value="Genomic_DNA"/>
</dbReference>
<dbReference type="AlphaFoldDB" id="A0A1G9R149"/>